<protein>
    <submittedName>
        <fullName evidence="2">Uncharacterized protein</fullName>
    </submittedName>
</protein>
<comment type="caution">
    <text evidence="2">The sequence shown here is derived from an EMBL/GenBank/DDBJ whole genome shotgun (WGS) entry which is preliminary data.</text>
</comment>
<dbReference type="InterPro" id="IPR031452">
    <property type="entry name" value="Kre1"/>
</dbReference>
<dbReference type="EMBL" id="JAACFV010000014">
    <property type="protein sequence ID" value="KAF7512126.1"/>
    <property type="molecule type" value="Genomic_DNA"/>
</dbReference>
<accession>A0A8H7E9W7</accession>
<dbReference type="GO" id="GO:0031505">
    <property type="term" value="P:fungal-type cell wall organization"/>
    <property type="evidence" value="ECO:0007669"/>
    <property type="project" value="InterPro"/>
</dbReference>
<evidence type="ECO:0000313" key="2">
    <source>
        <dbReference type="EMBL" id="KAF7512126.1"/>
    </source>
</evidence>
<dbReference type="AlphaFoldDB" id="A0A8H7E9W7"/>
<keyword evidence="3" id="KW-1185">Reference proteome</keyword>
<organism evidence="2 3">
    <name type="scientific">Endocarpon pusillum</name>
    <dbReference type="NCBI Taxonomy" id="364733"/>
    <lineage>
        <taxon>Eukaryota</taxon>
        <taxon>Fungi</taxon>
        <taxon>Dikarya</taxon>
        <taxon>Ascomycota</taxon>
        <taxon>Pezizomycotina</taxon>
        <taxon>Eurotiomycetes</taxon>
        <taxon>Chaetothyriomycetidae</taxon>
        <taxon>Verrucariales</taxon>
        <taxon>Verrucariaceae</taxon>
        <taxon>Endocarpon</taxon>
    </lineage>
</organism>
<sequence length="158" mass="16501">MLRKQVITTVAPGVPAQQVQVVYSQAFEDVPDQWELPVAGSIGLGTIKGTVGVVKTNNKVRRGIVAWPTAVPQAPEGRTFLKLDKVDKRDAAPFVILPPGNNDGGVVVREEEQRGLEKRNAKGDAGSNGSSSAAGRVVLGAGPPTLALLIALVACMVI</sequence>
<dbReference type="Proteomes" id="UP000606974">
    <property type="component" value="Unassembled WGS sequence"/>
</dbReference>
<feature type="compositionally biased region" description="Basic and acidic residues" evidence="1">
    <location>
        <begin position="112"/>
        <end position="122"/>
    </location>
</feature>
<proteinExistence type="predicted"/>
<dbReference type="Pfam" id="PF17056">
    <property type="entry name" value="KRE1"/>
    <property type="match status" value="1"/>
</dbReference>
<feature type="compositionally biased region" description="Low complexity" evidence="1">
    <location>
        <begin position="123"/>
        <end position="132"/>
    </location>
</feature>
<reference evidence="2" key="1">
    <citation type="submission" date="2020-02" db="EMBL/GenBank/DDBJ databases">
        <authorList>
            <person name="Palmer J.M."/>
        </authorList>
    </citation>
    <scope>NUCLEOTIDE SEQUENCE</scope>
    <source>
        <strain evidence="2">EPUS1.4</strain>
        <tissue evidence="2">Thallus</tissue>
    </source>
</reference>
<evidence type="ECO:0000256" key="1">
    <source>
        <dbReference type="SAM" id="MobiDB-lite"/>
    </source>
</evidence>
<name>A0A8H7E9W7_9EURO</name>
<dbReference type="OrthoDB" id="5406216at2759"/>
<feature type="region of interest" description="Disordered" evidence="1">
    <location>
        <begin position="112"/>
        <end position="132"/>
    </location>
</feature>
<gene>
    <name evidence="2" type="ORF">GJ744_002288</name>
</gene>
<evidence type="ECO:0000313" key="3">
    <source>
        <dbReference type="Proteomes" id="UP000606974"/>
    </source>
</evidence>